<organism evidence="2 3">
    <name type="scientific">Rubritalea squalenifaciens DSM 18772</name>
    <dbReference type="NCBI Taxonomy" id="1123071"/>
    <lineage>
        <taxon>Bacteria</taxon>
        <taxon>Pseudomonadati</taxon>
        <taxon>Verrucomicrobiota</taxon>
        <taxon>Verrucomicrobiia</taxon>
        <taxon>Verrucomicrobiales</taxon>
        <taxon>Rubritaleaceae</taxon>
        <taxon>Rubritalea</taxon>
    </lineage>
</organism>
<evidence type="ECO:0000256" key="1">
    <source>
        <dbReference type="SAM" id="Phobius"/>
    </source>
</evidence>
<evidence type="ECO:0000313" key="2">
    <source>
        <dbReference type="EMBL" id="SHJ71731.1"/>
    </source>
</evidence>
<gene>
    <name evidence="2" type="ORF">SAMN02745181_2424</name>
</gene>
<evidence type="ECO:0000313" key="3">
    <source>
        <dbReference type="Proteomes" id="UP000184510"/>
    </source>
</evidence>
<dbReference type="Proteomes" id="UP000184510">
    <property type="component" value="Unassembled WGS sequence"/>
</dbReference>
<dbReference type="STRING" id="1123071.SAMN02745181_2424"/>
<name>A0A1M6LKJ0_9BACT</name>
<dbReference type="InParanoid" id="A0A1M6LKJ0"/>
<sequence>MSSSRSDVFSRAVANLNPLLSELERMRVHALGQRAKGTKYMWISVLCCLPLLILGPFGLVLGGIVTAIACAVIYSRYFASFRKDYEQTFKYRVLTQLTKEVQPGLEYRPGEGLPQYVFEAAGLHSGDIDRYHTEDLFCGKIGDTDVWFAEVKAEDKRTRTNSKGNTETYWVTIFEGILFIADFHKHFASDVTVMPDVGEKHFGWLGKMMQNIGGNVIRLESPDFEREFVVRGRDQVEARYILTPDMQERILQLRSVLGGSLCMAFRNSKLHLSFENHGNWFEPDYFRPSGDFSQLAQFVREMQYCCGIVEQMNLNTRIWTKD</sequence>
<dbReference type="Pfam" id="PF11335">
    <property type="entry name" value="DUF3137"/>
    <property type="match status" value="1"/>
</dbReference>
<keyword evidence="1" id="KW-0812">Transmembrane</keyword>
<dbReference type="InterPro" id="IPR021484">
    <property type="entry name" value="DUF3137"/>
</dbReference>
<dbReference type="OrthoDB" id="4960523at2"/>
<keyword evidence="1" id="KW-1133">Transmembrane helix</keyword>
<protein>
    <recommendedName>
        <fullName evidence="4">DUF3137 domain-containing protein</fullName>
    </recommendedName>
</protein>
<proteinExistence type="predicted"/>
<evidence type="ECO:0008006" key="4">
    <source>
        <dbReference type="Google" id="ProtNLM"/>
    </source>
</evidence>
<dbReference type="RefSeq" id="WP_143184016.1">
    <property type="nucleotide sequence ID" value="NZ_FQYR01000004.1"/>
</dbReference>
<keyword evidence="1" id="KW-0472">Membrane</keyword>
<keyword evidence="3" id="KW-1185">Reference proteome</keyword>
<dbReference type="AlphaFoldDB" id="A0A1M6LKJ0"/>
<feature type="transmembrane region" description="Helical" evidence="1">
    <location>
        <begin position="41"/>
        <end position="74"/>
    </location>
</feature>
<dbReference type="EMBL" id="FQYR01000004">
    <property type="protein sequence ID" value="SHJ71731.1"/>
    <property type="molecule type" value="Genomic_DNA"/>
</dbReference>
<reference evidence="2 3" key="1">
    <citation type="submission" date="2016-11" db="EMBL/GenBank/DDBJ databases">
        <authorList>
            <person name="Jaros S."/>
            <person name="Januszkiewicz K."/>
            <person name="Wedrychowicz H."/>
        </authorList>
    </citation>
    <scope>NUCLEOTIDE SEQUENCE [LARGE SCALE GENOMIC DNA]</scope>
    <source>
        <strain evidence="2 3">DSM 18772</strain>
    </source>
</reference>
<accession>A0A1M6LKJ0</accession>